<evidence type="ECO:0000256" key="7">
    <source>
        <dbReference type="SAM" id="Phobius"/>
    </source>
</evidence>
<keyword evidence="3 7" id="KW-0812">Transmembrane</keyword>
<dbReference type="GO" id="GO:0090200">
    <property type="term" value="P:positive regulation of release of cytochrome c from mitochondria"/>
    <property type="evidence" value="ECO:0007669"/>
    <property type="project" value="TreeGrafter"/>
</dbReference>
<evidence type="ECO:0000256" key="4">
    <source>
        <dbReference type="ARBA" id="ARBA00022989"/>
    </source>
</evidence>
<evidence type="ECO:0008006" key="10">
    <source>
        <dbReference type="Google" id="ProtNLM"/>
    </source>
</evidence>
<protein>
    <recommendedName>
        <fullName evidence="10">Protein FAM162B</fullName>
    </recommendedName>
</protein>
<dbReference type="Proteomes" id="UP001187415">
    <property type="component" value="Unassembled WGS sequence"/>
</dbReference>
<dbReference type="PANTHER" id="PTHR13674:SF2">
    <property type="entry name" value="PROTEIN FAM162A"/>
    <property type="match status" value="1"/>
</dbReference>
<comment type="caution">
    <text evidence="8">The sequence shown here is derived from an EMBL/GenBank/DDBJ whole genome shotgun (WGS) entry which is preliminary data.</text>
</comment>
<comment type="similarity">
    <text evidence="2">Belongs to the UPF0389 family.</text>
</comment>
<feature type="transmembrane region" description="Helical" evidence="7">
    <location>
        <begin position="103"/>
        <end position="120"/>
    </location>
</feature>
<dbReference type="InterPro" id="IPR009432">
    <property type="entry name" value="DUF1075"/>
</dbReference>
<feature type="region of interest" description="Disordered" evidence="6">
    <location>
        <begin position="135"/>
        <end position="156"/>
    </location>
</feature>
<dbReference type="GO" id="GO:0051402">
    <property type="term" value="P:neuron apoptotic process"/>
    <property type="evidence" value="ECO:0007669"/>
    <property type="project" value="TreeGrafter"/>
</dbReference>
<dbReference type="Pfam" id="PF06388">
    <property type="entry name" value="DUF1075"/>
    <property type="match status" value="1"/>
</dbReference>
<dbReference type="EMBL" id="JAUPFM010000002">
    <property type="protein sequence ID" value="KAK2859500.1"/>
    <property type="molecule type" value="Genomic_DNA"/>
</dbReference>
<comment type="subcellular location">
    <subcellularLocation>
        <location evidence="1">Membrane</location>
        <topology evidence="1">Single-pass membrane protein</topology>
    </subcellularLocation>
</comment>
<dbReference type="PANTHER" id="PTHR13674">
    <property type="entry name" value="GROWTH AND TRANSFORMATION-DEPENDENT PROTEIN"/>
    <property type="match status" value="1"/>
</dbReference>
<evidence type="ECO:0000256" key="5">
    <source>
        <dbReference type="ARBA" id="ARBA00023136"/>
    </source>
</evidence>
<keyword evidence="4 7" id="KW-1133">Transmembrane helix</keyword>
<dbReference type="GO" id="GO:0071456">
    <property type="term" value="P:cellular response to hypoxia"/>
    <property type="evidence" value="ECO:0007669"/>
    <property type="project" value="TreeGrafter"/>
</dbReference>
<evidence type="ECO:0000256" key="3">
    <source>
        <dbReference type="ARBA" id="ARBA00022692"/>
    </source>
</evidence>
<evidence type="ECO:0000313" key="9">
    <source>
        <dbReference type="Proteomes" id="UP001187415"/>
    </source>
</evidence>
<accession>A0AA88T3B9</accession>
<keyword evidence="9" id="KW-1185">Reference proteome</keyword>
<evidence type="ECO:0000313" key="8">
    <source>
        <dbReference type="EMBL" id="KAK2859500.1"/>
    </source>
</evidence>
<reference evidence="8" key="1">
    <citation type="submission" date="2023-07" db="EMBL/GenBank/DDBJ databases">
        <title>Chromosome-level Genome Assembly of Striped Snakehead (Channa striata).</title>
        <authorList>
            <person name="Liu H."/>
        </authorList>
    </citation>
    <scope>NUCLEOTIDE SEQUENCE</scope>
    <source>
        <strain evidence="8">Gz</strain>
        <tissue evidence="8">Muscle</tissue>
    </source>
</reference>
<evidence type="ECO:0000256" key="6">
    <source>
        <dbReference type="SAM" id="MobiDB-lite"/>
    </source>
</evidence>
<evidence type="ECO:0000256" key="2">
    <source>
        <dbReference type="ARBA" id="ARBA00007363"/>
    </source>
</evidence>
<gene>
    <name evidence="8" type="ORF">Q5P01_004120</name>
</gene>
<dbReference type="GO" id="GO:0016020">
    <property type="term" value="C:membrane"/>
    <property type="evidence" value="ECO:0007669"/>
    <property type="project" value="UniProtKB-SubCell"/>
</dbReference>
<name>A0AA88T3B9_CHASR</name>
<sequence length="156" mass="17603">MNFIKSRLSVGNLLGQKCRQITQTWSCREMCIKPQEIKAPPPPAAPANASNTGFKIPGIRPSDMDKKFLLWSGRFKTADQIPELVSFEMIDAARNKVRVKACYVMMAATIGACVVMVFMGKRAARRHQSLTGMNMEKKARWKEELEKERATPEKAQ</sequence>
<dbReference type="AlphaFoldDB" id="A0AA88T3B9"/>
<proteinExistence type="inferred from homology"/>
<organism evidence="8 9">
    <name type="scientific">Channa striata</name>
    <name type="common">Snakehead murrel</name>
    <name type="synonym">Ophicephalus striatus</name>
    <dbReference type="NCBI Taxonomy" id="64152"/>
    <lineage>
        <taxon>Eukaryota</taxon>
        <taxon>Metazoa</taxon>
        <taxon>Chordata</taxon>
        <taxon>Craniata</taxon>
        <taxon>Vertebrata</taxon>
        <taxon>Euteleostomi</taxon>
        <taxon>Actinopterygii</taxon>
        <taxon>Neopterygii</taxon>
        <taxon>Teleostei</taxon>
        <taxon>Neoteleostei</taxon>
        <taxon>Acanthomorphata</taxon>
        <taxon>Anabantaria</taxon>
        <taxon>Anabantiformes</taxon>
        <taxon>Channoidei</taxon>
        <taxon>Channidae</taxon>
        <taxon>Channa</taxon>
    </lineage>
</organism>
<keyword evidence="5 7" id="KW-0472">Membrane</keyword>
<evidence type="ECO:0000256" key="1">
    <source>
        <dbReference type="ARBA" id="ARBA00004167"/>
    </source>
</evidence>
<dbReference type="GO" id="GO:0005739">
    <property type="term" value="C:mitochondrion"/>
    <property type="evidence" value="ECO:0007669"/>
    <property type="project" value="TreeGrafter"/>
</dbReference>